<accession>A0A2N0ZC23</accession>
<evidence type="ECO:0000256" key="4">
    <source>
        <dbReference type="ARBA" id="ARBA00049872"/>
    </source>
</evidence>
<dbReference type="InterPro" id="IPR006076">
    <property type="entry name" value="FAD-dep_OxRdtase"/>
</dbReference>
<dbReference type="GO" id="GO:0043799">
    <property type="term" value="F:glycine oxidase activity"/>
    <property type="evidence" value="ECO:0007669"/>
    <property type="project" value="UniProtKB-EC"/>
</dbReference>
<dbReference type="GO" id="GO:0009228">
    <property type="term" value="P:thiamine biosynthetic process"/>
    <property type="evidence" value="ECO:0007669"/>
    <property type="project" value="UniProtKB-KW"/>
</dbReference>
<comment type="caution">
    <text evidence="7">The sequence shown here is derived from an EMBL/GenBank/DDBJ whole genome shotgun (WGS) entry which is preliminary data.</text>
</comment>
<feature type="domain" description="FAD dependent oxidoreductase" evidence="6">
    <location>
        <begin position="6"/>
        <end position="350"/>
    </location>
</feature>
<dbReference type="EC" id="1.4.3.19" evidence="5"/>
<evidence type="ECO:0000256" key="1">
    <source>
        <dbReference type="ARBA" id="ARBA00004948"/>
    </source>
</evidence>
<gene>
    <name evidence="7" type="primary">thiO</name>
    <name evidence="7" type="ORF">CWS20_20660</name>
</gene>
<dbReference type="Gene3D" id="3.30.9.10">
    <property type="entry name" value="D-Amino Acid Oxidase, subunit A, domain 2"/>
    <property type="match status" value="1"/>
</dbReference>
<evidence type="ECO:0000256" key="5">
    <source>
        <dbReference type="ARBA" id="ARBA00050018"/>
    </source>
</evidence>
<comment type="catalytic activity">
    <reaction evidence="4">
        <text>glycine + O2 + H2O = glyoxylate + H2O2 + NH4(+)</text>
        <dbReference type="Rhea" id="RHEA:11532"/>
        <dbReference type="ChEBI" id="CHEBI:15377"/>
        <dbReference type="ChEBI" id="CHEBI:15379"/>
        <dbReference type="ChEBI" id="CHEBI:16240"/>
        <dbReference type="ChEBI" id="CHEBI:28938"/>
        <dbReference type="ChEBI" id="CHEBI:36655"/>
        <dbReference type="ChEBI" id="CHEBI:57305"/>
        <dbReference type="EC" id="1.4.3.19"/>
    </reaction>
</comment>
<dbReference type="GO" id="GO:0009229">
    <property type="term" value="P:thiamine diphosphate biosynthetic process"/>
    <property type="evidence" value="ECO:0007669"/>
    <property type="project" value="UniProtKB-UniPathway"/>
</dbReference>
<dbReference type="UniPathway" id="UPA00060"/>
<evidence type="ECO:0000256" key="2">
    <source>
        <dbReference type="ARBA" id="ARBA00022977"/>
    </source>
</evidence>
<dbReference type="GO" id="GO:0005737">
    <property type="term" value="C:cytoplasm"/>
    <property type="evidence" value="ECO:0007669"/>
    <property type="project" value="TreeGrafter"/>
</dbReference>
<dbReference type="InterPro" id="IPR012727">
    <property type="entry name" value="Gly_oxidase_ThiO"/>
</dbReference>
<reference evidence="7 8" key="1">
    <citation type="journal article" date="2010" name="Int. J. Syst. Evol. Microbiol.">
        <title>Bacillus horneckiae sp. nov., isolated from a spacecraft-assembly clean room.</title>
        <authorList>
            <person name="Vaishampayan P."/>
            <person name="Probst A."/>
            <person name="Krishnamurthi S."/>
            <person name="Ghosh S."/>
            <person name="Osman S."/>
            <person name="McDowall A."/>
            <person name="Ruckmani A."/>
            <person name="Mayilraj S."/>
            <person name="Venkateswaran K."/>
        </authorList>
    </citation>
    <scope>NUCLEOTIDE SEQUENCE [LARGE SCALE GENOMIC DNA]</scope>
    <source>
        <strain evidence="8">1PO1SC</strain>
    </source>
</reference>
<dbReference type="Gene3D" id="3.50.50.60">
    <property type="entry name" value="FAD/NAD(P)-binding domain"/>
    <property type="match status" value="1"/>
</dbReference>
<dbReference type="PANTHER" id="PTHR13847">
    <property type="entry name" value="SARCOSINE DEHYDROGENASE-RELATED"/>
    <property type="match status" value="1"/>
</dbReference>
<dbReference type="GO" id="GO:0050660">
    <property type="term" value="F:flavin adenine dinucleotide binding"/>
    <property type="evidence" value="ECO:0007669"/>
    <property type="project" value="InterPro"/>
</dbReference>
<dbReference type="Proteomes" id="UP000233343">
    <property type="component" value="Unassembled WGS sequence"/>
</dbReference>
<proteinExistence type="predicted"/>
<protein>
    <recommendedName>
        <fullName evidence="5">glycine oxidase</fullName>
        <ecNumber evidence="5">1.4.3.19</ecNumber>
    </recommendedName>
</protein>
<dbReference type="PANTHER" id="PTHR13847:SF289">
    <property type="entry name" value="GLYCINE OXIDASE"/>
    <property type="match status" value="1"/>
</dbReference>
<dbReference type="EMBL" id="PISD01000050">
    <property type="protein sequence ID" value="PKG27081.1"/>
    <property type="molecule type" value="Genomic_DNA"/>
</dbReference>
<dbReference type="SUPFAM" id="SSF54373">
    <property type="entry name" value="FAD-linked reductases, C-terminal domain"/>
    <property type="match status" value="1"/>
</dbReference>
<keyword evidence="2" id="KW-0784">Thiamine biosynthesis</keyword>
<keyword evidence="8" id="KW-1185">Reference proteome</keyword>
<organism evidence="7 8">
    <name type="scientific">Cytobacillus horneckiae</name>
    <dbReference type="NCBI Taxonomy" id="549687"/>
    <lineage>
        <taxon>Bacteria</taxon>
        <taxon>Bacillati</taxon>
        <taxon>Bacillota</taxon>
        <taxon>Bacilli</taxon>
        <taxon>Bacillales</taxon>
        <taxon>Bacillaceae</taxon>
        <taxon>Cytobacillus</taxon>
    </lineage>
</organism>
<dbReference type="SUPFAM" id="SSF51905">
    <property type="entry name" value="FAD/NAD(P)-binding domain"/>
    <property type="match status" value="1"/>
</dbReference>
<dbReference type="NCBIfam" id="TIGR02352">
    <property type="entry name" value="thiamin_ThiO"/>
    <property type="match status" value="1"/>
</dbReference>
<sequence>MSNASDVIVVGGGINGSSIAFQLAKRGYKVTVIEQSKIAAKASGAAAGMLGAQTELIGNGPLFRLALKSRAMFPAIIAELEERSGIQIGYETKGIYKVAVSEKHEQDLKALIKLHNTAGEKAEWLSNDELIKREPGLAKSMLGAMFIPEDGQVQAYELSLAFAKAAISLGVEYHDFTTIHDFIIKDGKVTGVQTSQGDLLSDSVVVAAGAWSGLLLEKTGITLPVFPVKGECYSVVSNRKLLNSTIFTEDCYIVPKKSGRYIIGATMRANTFDEKVTVGGISSLMNQATALLPEIANAEWEKAWAGIRPISGDGLPFLGEHPYVKQLYIATGHYRNGILLAPATGELMADYLDGRREPFMPFGLSRLDPNHLFKGESKCI</sequence>
<keyword evidence="3" id="KW-0560">Oxidoreductase</keyword>
<comment type="pathway">
    <text evidence="1">Cofactor biosynthesis; thiamine diphosphate biosynthesis.</text>
</comment>
<dbReference type="Pfam" id="PF01266">
    <property type="entry name" value="DAO"/>
    <property type="match status" value="1"/>
</dbReference>
<evidence type="ECO:0000313" key="8">
    <source>
        <dbReference type="Proteomes" id="UP000233343"/>
    </source>
</evidence>
<evidence type="ECO:0000313" key="7">
    <source>
        <dbReference type="EMBL" id="PKG27081.1"/>
    </source>
</evidence>
<evidence type="ECO:0000256" key="3">
    <source>
        <dbReference type="ARBA" id="ARBA00023002"/>
    </source>
</evidence>
<dbReference type="InterPro" id="IPR036188">
    <property type="entry name" value="FAD/NAD-bd_sf"/>
</dbReference>
<evidence type="ECO:0000259" key="6">
    <source>
        <dbReference type="Pfam" id="PF01266"/>
    </source>
</evidence>
<name>A0A2N0ZC23_9BACI</name>
<dbReference type="AlphaFoldDB" id="A0A2N0ZC23"/>